<dbReference type="GO" id="GO:0003682">
    <property type="term" value="F:chromatin binding"/>
    <property type="evidence" value="ECO:0007669"/>
    <property type="project" value="TreeGrafter"/>
</dbReference>
<dbReference type="EMBL" id="BPLQ01015452">
    <property type="protein sequence ID" value="GIY88149.1"/>
    <property type="molecule type" value="Genomic_DNA"/>
</dbReference>
<dbReference type="PROSITE" id="PS51916">
    <property type="entry name" value="DEUBAD"/>
    <property type="match status" value="1"/>
</dbReference>
<feature type="compositionally biased region" description="Polar residues" evidence="8">
    <location>
        <begin position="1305"/>
        <end position="1323"/>
    </location>
</feature>
<feature type="region of interest" description="Disordered" evidence="8">
    <location>
        <begin position="111"/>
        <end position="134"/>
    </location>
</feature>
<feature type="compositionally biased region" description="Basic and acidic residues" evidence="8">
    <location>
        <begin position="1198"/>
        <end position="1208"/>
    </location>
</feature>
<feature type="compositionally biased region" description="Low complexity" evidence="8">
    <location>
        <begin position="216"/>
        <end position="229"/>
    </location>
</feature>
<feature type="region of interest" description="Disordered" evidence="8">
    <location>
        <begin position="902"/>
        <end position="924"/>
    </location>
</feature>
<dbReference type="InterPro" id="IPR007759">
    <property type="entry name" value="Asxl_HARE-HTH"/>
</dbReference>
<evidence type="ECO:0000256" key="1">
    <source>
        <dbReference type="ARBA" id="ARBA00004123"/>
    </source>
</evidence>
<evidence type="ECO:0000256" key="2">
    <source>
        <dbReference type="ARBA" id="ARBA00022723"/>
    </source>
</evidence>
<name>A0AAV4X0V0_9ARAC</name>
<reference evidence="11 12" key="1">
    <citation type="submission" date="2021-06" db="EMBL/GenBank/DDBJ databases">
        <title>Caerostris darwini draft genome.</title>
        <authorList>
            <person name="Kono N."/>
            <person name="Arakawa K."/>
        </authorList>
    </citation>
    <scope>NUCLEOTIDE SEQUENCE [LARGE SCALE GENOMIC DNA]</scope>
</reference>
<evidence type="ECO:0000256" key="8">
    <source>
        <dbReference type="SAM" id="MobiDB-lite"/>
    </source>
</evidence>
<dbReference type="GO" id="GO:0045944">
    <property type="term" value="P:positive regulation of transcription by RNA polymerase II"/>
    <property type="evidence" value="ECO:0007669"/>
    <property type="project" value="TreeGrafter"/>
</dbReference>
<feature type="region of interest" description="Disordered" evidence="8">
    <location>
        <begin position="544"/>
        <end position="606"/>
    </location>
</feature>
<feature type="domain" description="DEUBAD" evidence="10">
    <location>
        <begin position="346"/>
        <end position="456"/>
    </location>
</feature>
<feature type="region of interest" description="Disordered" evidence="8">
    <location>
        <begin position="1055"/>
        <end position="1077"/>
    </location>
</feature>
<feature type="compositionally biased region" description="Basic residues" evidence="8">
    <location>
        <begin position="499"/>
        <end position="508"/>
    </location>
</feature>
<feature type="compositionally biased region" description="Polar residues" evidence="8">
    <location>
        <begin position="1391"/>
        <end position="1402"/>
    </location>
</feature>
<comment type="subcellular location">
    <subcellularLocation>
        <location evidence="1">Nucleus</location>
    </subcellularLocation>
</comment>
<feature type="compositionally biased region" description="Basic and acidic residues" evidence="8">
    <location>
        <begin position="509"/>
        <end position="523"/>
    </location>
</feature>
<feature type="compositionally biased region" description="Low complexity" evidence="8">
    <location>
        <begin position="559"/>
        <end position="602"/>
    </location>
</feature>
<feature type="compositionally biased region" description="Low complexity" evidence="8">
    <location>
        <begin position="847"/>
        <end position="858"/>
    </location>
</feature>
<dbReference type="InterPro" id="IPR028020">
    <property type="entry name" value="ASX_DEUBAD_dom"/>
</dbReference>
<dbReference type="InterPro" id="IPR024811">
    <property type="entry name" value="ASX/ASX-like"/>
</dbReference>
<accession>A0AAV4X0V0</accession>
<dbReference type="PROSITE" id="PS51913">
    <property type="entry name" value="HTH_HARE"/>
    <property type="match status" value="1"/>
</dbReference>
<evidence type="ECO:0000256" key="6">
    <source>
        <dbReference type="ARBA" id="ARBA00023163"/>
    </source>
</evidence>
<feature type="region of interest" description="Disordered" evidence="8">
    <location>
        <begin position="678"/>
        <end position="697"/>
    </location>
</feature>
<evidence type="ECO:0000256" key="4">
    <source>
        <dbReference type="ARBA" id="ARBA00022833"/>
    </source>
</evidence>
<organism evidence="11 12">
    <name type="scientific">Caerostris darwini</name>
    <dbReference type="NCBI Taxonomy" id="1538125"/>
    <lineage>
        <taxon>Eukaryota</taxon>
        <taxon>Metazoa</taxon>
        <taxon>Ecdysozoa</taxon>
        <taxon>Arthropoda</taxon>
        <taxon>Chelicerata</taxon>
        <taxon>Arachnida</taxon>
        <taxon>Araneae</taxon>
        <taxon>Araneomorphae</taxon>
        <taxon>Entelegynae</taxon>
        <taxon>Araneoidea</taxon>
        <taxon>Araneidae</taxon>
        <taxon>Caerostris</taxon>
    </lineage>
</organism>
<feature type="domain" description="HTH HARE-type" evidence="9">
    <location>
        <begin position="25"/>
        <end position="99"/>
    </location>
</feature>
<evidence type="ECO:0000313" key="12">
    <source>
        <dbReference type="Proteomes" id="UP001054837"/>
    </source>
</evidence>
<feature type="region of interest" description="Disordered" evidence="8">
    <location>
        <begin position="1094"/>
        <end position="1118"/>
    </location>
</feature>
<keyword evidence="2" id="KW-0479">Metal-binding</keyword>
<dbReference type="Pfam" id="PF13919">
    <property type="entry name" value="ASXH"/>
    <property type="match status" value="1"/>
</dbReference>
<keyword evidence="7" id="KW-0539">Nucleus</keyword>
<evidence type="ECO:0000256" key="7">
    <source>
        <dbReference type="ARBA" id="ARBA00023242"/>
    </source>
</evidence>
<dbReference type="Proteomes" id="UP001054837">
    <property type="component" value="Unassembled WGS sequence"/>
</dbReference>
<keyword evidence="3" id="KW-0863">Zinc-finger</keyword>
<keyword evidence="6" id="KW-0804">Transcription</keyword>
<dbReference type="PANTHER" id="PTHR13578:SF20">
    <property type="entry name" value="POLYCOMB PROTEIN ASX"/>
    <property type="match status" value="1"/>
</dbReference>
<feature type="compositionally biased region" description="Low complexity" evidence="8">
    <location>
        <begin position="1278"/>
        <end position="1296"/>
    </location>
</feature>
<comment type="caution">
    <text evidence="11">The sequence shown here is derived from an EMBL/GenBank/DDBJ whole genome shotgun (WGS) entry which is preliminary data.</text>
</comment>
<dbReference type="GO" id="GO:0035517">
    <property type="term" value="C:PR-DUB complex"/>
    <property type="evidence" value="ECO:0007669"/>
    <property type="project" value="TreeGrafter"/>
</dbReference>
<feature type="region of interest" description="Disordered" evidence="8">
    <location>
        <begin position="823"/>
        <end position="871"/>
    </location>
</feature>
<dbReference type="GO" id="GO:0009887">
    <property type="term" value="P:animal organ morphogenesis"/>
    <property type="evidence" value="ECO:0007669"/>
    <property type="project" value="TreeGrafter"/>
</dbReference>
<dbReference type="InterPro" id="IPR044867">
    <property type="entry name" value="DEUBAD_dom"/>
</dbReference>
<dbReference type="GO" id="GO:0008270">
    <property type="term" value="F:zinc ion binding"/>
    <property type="evidence" value="ECO:0007669"/>
    <property type="project" value="UniProtKB-KW"/>
</dbReference>
<feature type="region of interest" description="Disordered" evidence="8">
    <location>
        <begin position="499"/>
        <end position="531"/>
    </location>
</feature>
<evidence type="ECO:0000259" key="9">
    <source>
        <dbReference type="PROSITE" id="PS51913"/>
    </source>
</evidence>
<dbReference type="PANTHER" id="PTHR13578">
    <property type="entry name" value="ADDITIONAL SEX COMBS LIKE PROTEIN ASXL"/>
    <property type="match status" value="1"/>
</dbReference>
<keyword evidence="5" id="KW-0805">Transcription regulation</keyword>
<feature type="region of interest" description="Disordered" evidence="8">
    <location>
        <begin position="1192"/>
        <end position="1222"/>
    </location>
</feature>
<feature type="compositionally biased region" description="Acidic residues" evidence="8">
    <location>
        <begin position="111"/>
        <end position="125"/>
    </location>
</feature>
<sequence length="1450" mass="156082">MVISVSGKMQFELSKERQVRKKKVRTWTEAAKLALELYPKTPMGHKDIFNIIRAKGLKDVSGPASLACLNAMLHVHSRGSEAMFYRVDGCTSVFGLASNIPEGGIKMEVDEDESGQDFDPGDSDQDSGASLSPCGRKKDRVLYVRLPPGYKNFMSLNSNSLCNHQTEETLLHKDQLTVKPLAYKNEYYTRVRRINGENLEDPKKEKCNQPSVANLPVSSPSKVSQSHSQRAIKHALRQQQKRRRRNTAIAASGNAPPPIPRIIMKSLPPAPAGAGKLCCVPEERWRCSLEKTSLRESTRHKPQTMRELLASIPGLSFKPRKRSNRKLSTAAQIAQTKKGCINIETPDSILVNTNLRALLNKHTFASLPAVYQYRLVQLLPQADRMIGSDYSVRLTATALSNEFFARACQEWKRRLQEGEFTPENQMKLKGEAERDQSKLDPWKIHNFEPVWGYTSISEFPEQGKSSPFLINSQLKSSLNTPTKHVPTIKIKPVVRKSRLTSNLSKHRHLQEQDSPSHSDENHPTVDSPLYNEVSDIDTLIIDESNENMYGPPNKKLKVSEAVSSNSSESQESSEESLQAVAQHSPCPSPCPSSVTSMPSPSHSIEEIDSPKENIDVDSSDIPISLSVTVVQTTAPTSQSLVPPITIRSIPVVGKKNSGRSDGNVNLERSYQICKAALESSNKKEPDPQVSETASEPQACDAVSMVTSSVTTSDISVLSEPTSDSSTENSVVKMDSSSMESDVNMQEVPSSSNQLLLTTCLPTTVPTFALNSVSSTINLLETSNTCTNAEVSSQESMGETPESDKMDQIETQFNLNLPIRMAADSTSVEEPETCMSESSLPADMADESPSVVVSPSPSITAPPTPSITASPITSVAASPAPSIAESPSPSIAESPVPSVAQSPILSIVPSPSPAPSSEELKDTSVVEEDIVEDPESNSSMNITALDDYSLVKAESSDESYETPSEQVVSLDSASINSNSEIAETNIVSSSLQKDLSCLPSNCLDSDSSSLQQSYNNSQVVDEDNTIILSLPSSEVENAIPDDLIVTEENIPEKEIFVDDGNSNSSTADNSNNSCIISQPSPAGNKEVCFNTDTCEQKPDDDVPSNEITKEVESEPLSSSCDKTQCEEISTYSTEPYSNNCVTKQFDLPSRPLSAPSNFTPVHVSSSVEVSSLKRPASCQSYYRSSKVAPIVYFDSPESDDGKSDCDKGETVPTSSPLSSDGLAPFSSSICNEESSSSSAKTEHFVTEAISNCGSQSQPDLVNELPDKTTLVSLRRHLRSSPVTRPASTPSSAPSLSPIHRPLSNPMPETSMSHSLSKPISSDFQNCPPVPNPLSLPEGCTGGSGGSLPSQAVSVVPATTQLPTASGGVMFPSANGLASVVGTPAGDTPPRSLLQSSPVINGASSGIEGAVTSTGGDSGGGSGSTGHTLCKNIPRKKYFLRKRNKKLKRVIS</sequence>
<evidence type="ECO:0000256" key="5">
    <source>
        <dbReference type="ARBA" id="ARBA00023015"/>
    </source>
</evidence>
<feature type="region of interest" description="Disordered" evidence="8">
    <location>
        <begin position="1380"/>
        <end position="1427"/>
    </location>
</feature>
<keyword evidence="12" id="KW-1185">Reference proteome</keyword>
<feature type="compositionally biased region" description="Low complexity" evidence="8">
    <location>
        <begin position="1060"/>
        <end position="1072"/>
    </location>
</feature>
<keyword evidence="4" id="KW-0862">Zinc</keyword>
<evidence type="ECO:0000259" key="10">
    <source>
        <dbReference type="PROSITE" id="PS51916"/>
    </source>
</evidence>
<feature type="compositionally biased region" description="Basic residues" evidence="8">
    <location>
        <begin position="230"/>
        <end position="246"/>
    </location>
</feature>
<evidence type="ECO:0000256" key="3">
    <source>
        <dbReference type="ARBA" id="ARBA00022771"/>
    </source>
</evidence>
<dbReference type="Pfam" id="PF05066">
    <property type="entry name" value="HARE-HTH"/>
    <property type="match status" value="1"/>
</dbReference>
<feature type="region of interest" description="Disordered" evidence="8">
    <location>
        <begin position="1274"/>
        <end position="1345"/>
    </location>
</feature>
<gene>
    <name evidence="11" type="primary">Asx</name>
    <name evidence="11" type="ORF">CDAR_191182</name>
</gene>
<proteinExistence type="predicted"/>
<protein>
    <submittedName>
        <fullName evidence="11">Polycomb protein Asx</fullName>
    </submittedName>
</protein>
<evidence type="ECO:0000313" key="11">
    <source>
        <dbReference type="EMBL" id="GIY88149.1"/>
    </source>
</evidence>
<feature type="region of interest" description="Disordered" evidence="8">
    <location>
        <begin position="199"/>
        <end position="260"/>
    </location>
</feature>